<protein>
    <submittedName>
        <fullName evidence="3">Uncharacterized protein</fullName>
    </submittedName>
</protein>
<feature type="region of interest" description="Disordered" evidence="1">
    <location>
        <begin position="233"/>
        <end position="282"/>
    </location>
</feature>
<comment type="caution">
    <text evidence="3">The sequence shown here is derived from an EMBL/GenBank/DDBJ whole genome shotgun (WGS) entry which is preliminary data.</text>
</comment>
<feature type="transmembrane region" description="Helical" evidence="2">
    <location>
        <begin position="473"/>
        <end position="491"/>
    </location>
</feature>
<dbReference type="Proteomes" id="UP000664521">
    <property type="component" value="Unassembled WGS sequence"/>
</dbReference>
<dbReference type="EMBL" id="CAJPDS010000099">
    <property type="protein sequence ID" value="CAF9937262.1"/>
    <property type="molecule type" value="Genomic_DNA"/>
</dbReference>
<feature type="transmembrane region" description="Helical" evidence="2">
    <location>
        <begin position="67"/>
        <end position="84"/>
    </location>
</feature>
<evidence type="ECO:0000256" key="1">
    <source>
        <dbReference type="SAM" id="MobiDB-lite"/>
    </source>
</evidence>
<keyword evidence="2" id="KW-0812">Transmembrane</keyword>
<keyword evidence="4" id="KW-1185">Reference proteome</keyword>
<feature type="compositionally biased region" description="Basic and acidic residues" evidence="1">
    <location>
        <begin position="542"/>
        <end position="551"/>
    </location>
</feature>
<proteinExistence type="predicted"/>
<organism evidence="3 4">
    <name type="scientific">Heterodermia speciosa</name>
    <dbReference type="NCBI Taxonomy" id="116794"/>
    <lineage>
        <taxon>Eukaryota</taxon>
        <taxon>Fungi</taxon>
        <taxon>Dikarya</taxon>
        <taxon>Ascomycota</taxon>
        <taxon>Pezizomycotina</taxon>
        <taxon>Lecanoromycetes</taxon>
        <taxon>OSLEUM clade</taxon>
        <taxon>Lecanoromycetidae</taxon>
        <taxon>Caliciales</taxon>
        <taxon>Physciaceae</taxon>
        <taxon>Heterodermia</taxon>
    </lineage>
</organism>
<keyword evidence="2" id="KW-0472">Membrane</keyword>
<name>A0A8H3G9V8_9LECA</name>
<feature type="transmembrane region" description="Helical" evidence="2">
    <location>
        <begin position="43"/>
        <end position="61"/>
    </location>
</feature>
<feature type="transmembrane region" description="Helical" evidence="2">
    <location>
        <begin position="434"/>
        <end position="453"/>
    </location>
</feature>
<evidence type="ECO:0000313" key="4">
    <source>
        <dbReference type="Proteomes" id="UP000664521"/>
    </source>
</evidence>
<evidence type="ECO:0000256" key="2">
    <source>
        <dbReference type="SAM" id="Phobius"/>
    </source>
</evidence>
<feature type="transmembrane region" description="Helical" evidence="2">
    <location>
        <begin position="171"/>
        <end position="190"/>
    </location>
</feature>
<feature type="transmembrane region" description="Helical" evidence="2">
    <location>
        <begin position="104"/>
        <end position="123"/>
    </location>
</feature>
<reference evidence="3" key="1">
    <citation type="submission" date="2021-03" db="EMBL/GenBank/DDBJ databases">
        <authorList>
            <person name="Tagirdzhanova G."/>
        </authorList>
    </citation>
    <scope>NUCLEOTIDE SEQUENCE</scope>
</reference>
<sequence>MECGFAGNADIYGIGIRIGYYTQALATWFANFFHYREAQVLRAVNNLFLVALLIAGSVYAARAQEVYAVESFLLLLIGMVISFVGVMRTTRYSTRYLRSCQDRLLSRTVITNAMLILNILFWWRGLDVMRPTPCFQSDSAQIFNATRIRIEERNTYIFYGSKVSLYGWFRTLYLVLSLAGWAHVTSTMVTDDAGKIIQRRRIRHDKQAFLEAATVYRKITEGHSPIVYHPREEASAKENSHVQPADLQNDNDSSIQSARDSQPHAPRKDTQSPLPEADDTNNIKREADSLRLASSNKLKIFVAVREAEEVLESIFSIYTKPYASPSNRRHFHFLGGRIKFSVQWIVRLEKQHRHPRLQCLWAYVNLFSASSAPMIYRWIISLHASGLVIHTPMLMPRIWYHTCRLHKTSGLPRWQMMAIASDVQLQQAPLKITTLSWTLLAAESLMLIIGLITQVEMTIAWNHISGLSSLTTLGQLIPFILGVGGLLKVLWGKWQLIRSGVKECQEDYNRPAGAYEIAMGNYIEWKNSQQASLVSAQGLEVPHSEATKEAEAVGADQRQPATAEPSAGPEMLHDQV</sequence>
<accession>A0A8H3G9V8</accession>
<keyword evidence="2" id="KW-1133">Transmembrane helix</keyword>
<dbReference type="OrthoDB" id="3945378at2759"/>
<dbReference type="AlphaFoldDB" id="A0A8H3G9V8"/>
<feature type="compositionally biased region" description="Polar residues" evidence="1">
    <location>
        <begin position="246"/>
        <end position="260"/>
    </location>
</feature>
<feature type="region of interest" description="Disordered" evidence="1">
    <location>
        <begin position="539"/>
        <end position="576"/>
    </location>
</feature>
<evidence type="ECO:0000313" key="3">
    <source>
        <dbReference type="EMBL" id="CAF9937262.1"/>
    </source>
</evidence>
<gene>
    <name evidence="3" type="ORF">HETSPECPRED_010611</name>
</gene>